<proteinExistence type="predicted"/>
<dbReference type="EMBL" id="QGHF01000012">
    <property type="protein sequence ID" value="PWK93957.1"/>
    <property type="molecule type" value="Genomic_DNA"/>
</dbReference>
<dbReference type="AlphaFoldDB" id="A0A2V2BCV5"/>
<evidence type="ECO:0000313" key="2">
    <source>
        <dbReference type="Proteomes" id="UP000245981"/>
    </source>
</evidence>
<gene>
    <name evidence="1" type="ORF">C7431_11261</name>
</gene>
<reference evidence="1 2" key="1">
    <citation type="submission" date="2018-05" db="EMBL/GenBank/DDBJ databases">
        <title>Genomic Encyclopedia of Type Strains, Phase IV (KMG-V): Genome sequencing to study the core and pangenomes of soil and plant-associated prokaryotes.</title>
        <authorList>
            <person name="Whitman W."/>
        </authorList>
    </citation>
    <scope>NUCLEOTIDE SEQUENCE [LARGE SCALE GENOMIC DNA]</scope>
    <source>
        <strain evidence="1 2">PNA 200-10</strain>
    </source>
</reference>
<name>A0A2V2BCV5_9GAMM</name>
<accession>A0A2V2BCV5</accession>
<sequence length="29" mass="3474">MFFIFEKLFETALTILLCYDLFNACESHN</sequence>
<evidence type="ECO:0000313" key="1">
    <source>
        <dbReference type="EMBL" id="PWK93957.1"/>
    </source>
</evidence>
<organism evidence="1 2">
    <name type="scientific">Pantoea allii</name>
    <dbReference type="NCBI Taxonomy" id="574096"/>
    <lineage>
        <taxon>Bacteria</taxon>
        <taxon>Pseudomonadati</taxon>
        <taxon>Pseudomonadota</taxon>
        <taxon>Gammaproteobacteria</taxon>
        <taxon>Enterobacterales</taxon>
        <taxon>Erwiniaceae</taxon>
        <taxon>Pantoea</taxon>
    </lineage>
</organism>
<comment type="caution">
    <text evidence="1">The sequence shown here is derived from an EMBL/GenBank/DDBJ whole genome shotgun (WGS) entry which is preliminary data.</text>
</comment>
<protein>
    <submittedName>
        <fullName evidence="1">Uncharacterized protein</fullName>
    </submittedName>
</protein>
<dbReference type="Proteomes" id="UP000245981">
    <property type="component" value="Unassembled WGS sequence"/>
</dbReference>